<organism evidence="3 4">
    <name type="scientific">Diversispora epigaea</name>
    <dbReference type="NCBI Taxonomy" id="1348612"/>
    <lineage>
        <taxon>Eukaryota</taxon>
        <taxon>Fungi</taxon>
        <taxon>Fungi incertae sedis</taxon>
        <taxon>Mucoromycota</taxon>
        <taxon>Glomeromycotina</taxon>
        <taxon>Glomeromycetes</taxon>
        <taxon>Diversisporales</taxon>
        <taxon>Diversisporaceae</taxon>
        <taxon>Diversispora</taxon>
    </lineage>
</organism>
<feature type="domain" description="BZIP" evidence="2">
    <location>
        <begin position="42"/>
        <end position="105"/>
    </location>
</feature>
<dbReference type="SMART" id="SM00338">
    <property type="entry name" value="BRLZ"/>
    <property type="match status" value="1"/>
</dbReference>
<keyword evidence="1" id="KW-0175">Coiled coil</keyword>
<evidence type="ECO:0000256" key="1">
    <source>
        <dbReference type="SAM" id="Coils"/>
    </source>
</evidence>
<protein>
    <recommendedName>
        <fullName evidence="2">BZIP domain-containing protein</fullName>
    </recommendedName>
</protein>
<accession>A0A397IIB2</accession>
<proteinExistence type="predicted"/>
<reference evidence="3 4" key="1">
    <citation type="submission" date="2018-08" db="EMBL/GenBank/DDBJ databases">
        <title>Genome and evolution of the arbuscular mycorrhizal fungus Diversispora epigaea (formerly Glomus versiforme) and its bacterial endosymbionts.</title>
        <authorList>
            <person name="Sun X."/>
            <person name="Fei Z."/>
            <person name="Harrison M."/>
        </authorList>
    </citation>
    <scope>NUCLEOTIDE SEQUENCE [LARGE SCALE GENOMIC DNA]</scope>
    <source>
        <strain evidence="3 4">IT104</strain>
    </source>
</reference>
<keyword evidence="4" id="KW-1185">Reference proteome</keyword>
<evidence type="ECO:0000313" key="4">
    <source>
        <dbReference type="Proteomes" id="UP000266861"/>
    </source>
</evidence>
<evidence type="ECO:0000313" key="3">
    <source>
        <dbReference type="EMBL" id="RHZ74562.1"/>
    </source>
</evidence>
<dbReference type="InterPro" id="IPR004827">
    <property type="entry name" value="bZIP"/>
</dbReference>
<dbReference type="PROSITE" id="PS50217">
    <property type="entry name" value="BZIP"/>
    <property type="match status" value="1"/>
</dbReference>
<gene>
    <name evidence="3" type="ORF">Glove_221g86</name>
</gene>
<dbReference type="InterPro" id="IPR046347">
    <property type="entry name" value="bZIP_sf"/>
</dbReference>
<dbReference type="Gene3D" id="1.20.5.170">
    <property type="match status" value="1"/>
</dbReference>
<dbReference type="Pfam" id="PF07716">
    <property type="entry name" value="bZIP_2"/>
    <property type="match status" value="1"/>
</dbReference>
<evidence type="ECO:0000259" key="2">
    <source>
        <dbReference type="PROSITE" id="PS50217"/>
    </source>
</evidence>
<sequence>MDNFRLEDIAPTPEMILFDANFTYVTEAAINDFINNLEDKGETPKERKRRINRIAVIKCRKKRKAKNEEIIKKVNALEEENSYLTNLVKQLQEEVNELKNATFLL</sequence>
<dbReference type="SUPFAM" id="SSF57959">
    <property type="entry name" value="Leucine zipper domain"/>
    <property type="match status" value="1"/>
</dbReference>
<dbReference type="AlphaFoldDB" id="A0A397IIB2"/>
<feature type="coiled-coil region" evidence="1">
    <location>
        <begin position="60"/>
        <end position="101"/>
    </location>
</feature>
<dbReference type="Proteomes" id="UP000266861">
    <property type="component" value="Unassembled WGS sequence"/>
</dbReference>
<name>A0A397IIB2_9GLOM</name>
<comment type="caution">
    <text evidence="3">The sequence shown here is derived from an EMBL/GenBank/DDBJ whole genome shotgun (WGS) entry which is preliminary data.</text>
</comment>
<dbReference type="EMBL" id="PQFF01000206">
    <property type="protein sequence ID" value="RHZ74562.1"/>
    <property type="molecule type" value="Genomic_DNA"/>
</dbReference>
<dbReference type="GO" id="GO:0003700">
    <property type="term" value="F:DNA-binding transcription factor activity"/>
    <property type="evidence" value="ECO:0007669"/>
    <property type="project" value="InterPro"/>
</dbReference>